<protein>
    <submittedName>
        <fullName evidence="1">HigB toxin protein</fullName>
    </submittedName>
</protein>
<organism evidence="1">
    <name type="scientific">uncultured Sulfurovum sp</name>
    <dbReference type="NCBI Taxonomy" id="269237"/>
    <lineage>
        <taxon>Bacteria</taxon>
        <taxon>Pseudomonadati</taxon>
        <taxon>Campylobacterota</taxon>
        <taxon>Epsilonproteobacteria</taxon>
        <taxon>Campylobacterales</taxon>
        <taxon>Sulfurovaceae</taxon>
        <taxon>Sulfurovum</taxon>
        <taxon>environmental samples</taxon>
    </lineage>
</organism>
<sequence length="91" mass="11029">MLYEIEYTDRYNKKLFKFLKKHTSIIERYKKTILLMEADPFHPSLRLHPLKGKLKELHSVSIDMQYRISIEFYIEDNKIIPVNIGTHDEVY</sequence>
<dbReference type="InterPro" id="IPR004386">
    <property type="entry name" value="Toxin_YafQ-like"/>
</dbReference>
<dbReference type="Gene3D" id="3.30.2310.20">
    <property type="entry name" value="RelE-like"/>
    <property type="match status" value="1"/>
</dbReference>
<accession>A0A6S6SR66</accession>
<dbReference type="EMBL" id="CACVAR010000142">
    <property type="protein sequence ID" value="CAA6805764.1"/>
    <property type="molecule type" value="Genomic_DNA"/>
</dbReference>
<dbReference type="Pfam" id="PF15738">
    <property type="entry name" value="YafQ_toxin"/>
    <property type="match status" value="1"/>
</dbReference>
<dbReference type="SUPFAM" id="SSF143011">
    <property type="entry name" value="RelE-like"/>
    <property type="match status" value="1"/>
</dbReference>
<dbReference type="InterPro" id="IPR035093">
    <property type="entry name" value="RelE/ParE_toxin_dom_sf"/>
</dbReference>
<gene>
    <name evidence="1" type="ORF">HELGO_WM36711</name>
</gene>
<reference evidence="1" key="1">
    <citation type="submission" date="2020-01" db="EMBL/GenBank/DDBJ databases">
        <authorList>
            <person name="Meier V. D."/>
            <person name="Meier V D."/>
        </authorList>
    </citation>
    <scope>NUCLEOTIDE SEQUENCE</scope>
    <source>
        <strain evidence="1">HLG_WM_MAG_03</strain>
    </source>
</reference>
<proteinExistence type="predicted"/>
<name>A0A6S6SR66_9BACT</name>
<dbReference type="AlphaFoldDB" id="A0A6S6SR66"/>
<evidence type="ECO:0000313" key="1">
    <source>
        <dbReference type="EMBL" id="CAA6805764.1"/>
    </source>
</evidence>